<gene>
    <name evidence="1" type="ORF">LCGC14_0564230</name>
</gene>
<dbReference type="NCBIfam" id="TIGR02122">
    <property type="entry name" value="TRAP_TAXI"/>
    <property type="match status" value="1"/>
</dbReference>
<comment type="caution">
    <text evidence="1">The sequence shown here is derived from an EMBL/GenBank/DDBJ whole genome shotgun (WGS) entry which is preliminary data.</text>
</comment>
<accession>A0A0F9S4P3</accession>
<dbReference type="AlphaFoldDB" id="A0A0F9S4P3"/>
<name>A0A0F9S4P3_9ZZZZ</name>
<dbReference type="PANTHER" id="PTHR42941:SF1">
    <property type="entry name" value="SLL1037 PROTEIN"/>
    <property type="match status" value="1"/>
</dbReference>
<evidence type="ECO:0008006" key="2">
    <source>
        <dbReference type="Google" id="ProtNLM"/>
    </source>
</evidence>
<organism evidence="1">
    <name type="scientific">marine sediment metagenome</name>
    <dbReference type="NCBI Taxonomy" id="412755"/>
    <lineage>
        <taxon>unclassified sequences</taxon>
        <taxon>metagenomes</taxon>
        <taxon>ecological metagenomes</taxon>
    </lineage>
</organism>
<dbReference type="InterPro" id="IPR011852">
    <property type="entry name" value="TRAP_TAXI"/>
</dbReference>
<dbReference type="EMBL" id="LAZR01000812">
    <property type="protein sequence ID" value="KKN57252.1"/>
    <property type="molecule type" value="Genomic_DNA"/>
</dbReference>
<protein>
    <recommendedName>
        <fullName evidence="2">TRAP transporter solute receptor, TAXI family</fullName>
    </recommendedName>
</protein>
<dbReference type="PANTHER" id="PTHR42941">
    <property type="entry name" value="SLL1037 PROTEIN"/>
    <property type="match status" value="1"/>
</dbReference>
<dbReference type="Gene3D" id="3.40.190.10">
    <property type="entry name" value="Periplasmic binding protein-like II"/>
    <property type="match status" value="2"/>
</dbReference>
<dbReference type="Pfam" id="PF16868">
    <property type="entry name" value="NMT1_3"/>
    <property type="match status" value="1"/>
</dbReference>
<evidence type="ECO:0000313" key="1">
    <source>
        <dbReference type="EMBL" id="KKN57252.1"/>
    </source>
</evidence>
<dbReference type="SUPFAM" id="SSF53850">
    <property type="entry name" value="Periplasmic binding protein-like II"/>
    <property type="match status" value="1"/>
</dbReference>
<reference evidence="1" key="1">
    <citation type="journal article" date="2015" name="Nature">
        <title>Complex archaea that bridge the gap between prokaryotes and eukaryotes.</title>
        <authorList>
            <person name="Spang A."/>
            <person name="Saw J.H."/>
            <person name="Jorgensen S.L."/>
            <person name="Zaremba-Niedzwiedzka K."/>
            <person name="Martijn J."/>
            <person name="Lind A.E."/>
            <person name="van Eijk R."/>
            <person name="Schleper C."/>
            <person name="Guy L."/>
            <person name="Ettema T.J."/>
        </authorList>
    </citation>
    <scope>NUCLEOTIDE SEQUENCE</scope>
</reference>
<proteinExistence type="predicted"/>
<sequence>MKLRNFAVAAALSLAGLGVALPAQAETRLAFGATNSQSAHYAYFASLAKIINSAYPDAYQASVVETGATVDNLKRMARDQLDIGLITTSTLYHAYNGIKSFDSKPIESKLLWAYSLAPQNAVVRRDSGIEKLSDIDGKKFGPGMRGSSTEATALAVFDLLEISPDWVRGTNSEQANAIKDDRSEGFVKSAVGNSFDALTTDIAAFTPLTALGIDDAQEAKIRDALPELSIVDMPGGEMENTGPYKVWGFMIGVSARPNMDDQTAYDLTKAVMENMEEQSAAFPTVKGLNLPELTLQYATSPLHPGAIRYYEEIGLTVPARLK</sequence>